<gene>
    <name evidence="3" type="ORF">ONB1V03_LOCUS10504</name>
</gene>
<dbReference type="OrthoDB" id="6411518at2759"/>
<evidence type="ECO:0000256" key="2">
    <source>
        <dbReference type="RuleBase" id="RU000363"/>
    </source>
</evidence>
<dbReference type="PANTHER" id="PTHR43157:SF31">
    <property type="entry name" value="PHOSPHATIDYLINOSITOL-GLYCAN BIOSYNTHESIS CLASS F PROTEIN"/>
    <property type="match status" value="1"/>
</dbReference>
<accession>A0A7R9QQX9</accession>
<sequence length="318" mass="35248">MYLIWDGAKDLAGNVLHLRTRFVTNKRLDGQVVVITGANTGIGRETALQLTSLGAKVIMGCRDLNRAGSAADYIKANNKNAVLSVIQLDLSSLESVREFAKKVSETESRIDILINNAGIAGIPEQRTTDGFEMHFGTNHLGHFLLTLLLLPLLRSAPKARVVSVSSSFYLVGKIHFDNINLSDGAYTNWKAYNQSKLANVLFSRELAKRLGANSTISTYSLHPGVIKTDIGRNYRPYVVKGVYNMIGRLLFLTPRMGAQTSLYCALEDSIENKSGFYYQDCKRFELSPIAMDDTVAERLWDLSVDLVNLEEHLNLPSS</sequence>
<dbReference type="SUPFAM" id="SSF51735">
    <property type="entry name" value="NAD(P)-binding Rossmann-fold domains"/>
    <property type="match status" value="1"/>
</dbReference>
<keyword evidence="1" id="KW-0560">Oxidoreductase</keyword>
<name>A0A7R9QQX9_9ACAR</name>
<evidence type="ECO:0000256" key="1">
    <source>
        <dbReference type="ARBA" id="ARBA00023002"/>
    </source>
</evidence>
<evidence type="ECO:0000313" key="3">
    <source>
        <dbReference type="EMBL" id="CAD7653851.1"/>
    </source>
</evidence>
<dbReference type="Proteomes" id="UP000728032">
    <property type="component" value="Unassembled WGS sequence"/>
</dbReference>
<dbReference type="PANTHER" id="PTHR43157">
    <property type="entry name" value="PHOSPHATIDYLINOSITOL-GLYCAN BIOSYNTHESIS CLASS F PROTEIN-RELATED"/>
    <property type="match status" value="1"/>
</dbReference>
<reference evidence="3" key="1">
    <citation type="submission" date="2020-11" db="EMBL/GenBank/DDBJ databases">
        <authorList>
            <person name="Tran Van P."/>
        </authorList>
    </citation>
    <scope>NUCLEOTIDE SEQUENCE</scope>
</reference>
<keyword evidence="4" id="KW-1185">Reference proteome</keyword>
<dbReference type="InterPro" id="IPR002347">
    <property type="entry name" value="SDR_fam"/>
</dbReference>
<evidence type="ECO:0008006" key="5">
    <source>
        <dbReference type="Google" id="ProtNLM"/>
    </source>
</evidence>
<organism evidence="3">
    <name type="scientific">Oppiella nova</name>
    <dbReference type="NCBI Taxonomy" id="334625"/>
    <lineage>
        <taxon>Eukaryota</taxon>
        <taxon>Metazoa</taxon>
        <taxon>Ecdysozoa</taxon>
        <taxon>Arthropoda</taxon>
        <taxon>Chelicerata</taxon>
        <taxon>Arachnida</taxon>
        <taxon>Acari</taxon>
        <taxon>Acariformes</taxon>
        <taxon>Sarcoptiformes</taxon>
        <taxon>Oribatida</taxon>
        <taxon>Brachypylina</taxon>
        <taxon>Oppioidea</taxon>
        <taxon>Oppiidae</taxon>
        <taxon>Oppiella</taxon>
    </lineage>
</organism>
<comment type="similarity">
    <text evidence="2">Belongs to the short-chain dehydrogenases/reductases (SDR) family.</text>
</comment>
<dbReference type="GO" id="GO:0016491">
    <property type="term" value="F:oxidoreductase activity"/>
    <property type="evidence" value="ECO:0007669"/>
    <property type="project" value="UniProtKB-KW"/>
</dbReference>
<proteinExistence type="inferred from homology"/>
<dbReference type="EMBL" id="OC921990">
    <property type="protein sequence ID" value="CAD7653851.1"/>
    <property type="molecule type" value="Genomic_DNA"/>
</dbReference>
<dbReference type="InterPro" id="IPR036291">
    <property type="entry name" value="NAD(P)-bd_dom_sf"/>
</dbReference>
<dbReference type="EMBL" id="CAJPVJ010007165">
    <property type="protein sequence ID" value="CAG2171038.1"/>
    <property type="molecule type" value="Genomic_DNA"/>
</dbReference>
<protein>
    <recommendedName>
        <fullName evidence="5">Retinol dehydrogenase 11</fullName>
    </recommendedName>
</protein>
<dbReference type="Pfam" id="PF00106">
    <property type="entry name" value="adh_short"/>
    <property type="match status" value="1"/>
</dbReference>
<dbReference type="PRINTS" id="PR00081">
    <property type="entry name" value="GDHRDH"/>
</dbReference>
<dbReference type="AlphaFoldDB" id="A0A7R9QQX9"/>
<dbReference type="Gene3D" id="3.40.50.720">
    <property type="entry name" value="NAD(P)-binding Rossmann-like Domain"/>
    <property type="match status" value="1"/>
</dbReference>
<dbReference type="PRINTS" id="PR00080">
    <property type="entry name" value="SDRFAMILY"/>
</dbReference>
<evidence type="ECO:0000313" key="4">
    <source>
        <dbReference type="Proteomes" id="UP000728032"/>
    </source>
</evidence>